<dbReference type="Pfam" id="PF08681">
    <property type="entry name" value="TacA1"/>
    <property type="match status" value="1"/>
</dbReference>
<comment type="similarity">
    <text evidence="2">Belongs to the TacA antitoxin family.</text>
</comment>
<evidence type="ECO:0000313" key="4">
    <source>
        <dbReference type="Proteomes" id="UP000398619"/>
    </source>
</evidence>
<evidence type="ECO:0000313" key="3">
    <source>
        <dbReference type="EMBL" id="VUX03462.1"/>
    </source>
</evidence>
<evidence type="ECO:0000256" key="1">
    <source>
        <dbReference type="ARBA" id="ARBA00022649"/>
    </source>
</evidence>
<organism evidence="3 4">
    <name type="scientific">Dorea longicatena</name>
    <dbReference type="NCBI Taxonomy" id="88431"/>
    <lineage>
        <taxon>Bacteria</taxon>
        <taxon>Bacillati</taxon>
        <taxon>Bacillota</taxon>
        <taxon>Clostridia</taxon>
        <taxon>Lachnospirales</taxon>
        <taxon>Lachnospiraceae</taxon>
        <taxon>Dorea</taxon>
    </lineage>
</organism>
<accession>A0A564T8R8</accession>
<dbReference type="Proteomes" id="UP000398619">
    <property type="component" value="Unassembled WGS sequence"/>
</dbReference>
<gene>
    <name evidence="3" type="ORF">DLSSTS7063_01389</name>
</gene>
<dbReference type="GO" id="GO:0006355">
    <property type="term" value="P:regulation of DNA-templated transcription"/>
    <property type="evidence" value="ECO:0007669"/>
    <property type="project" value="InterPro"/>
</dbReference>
<sequence length="61" mass="7141">MNKTYSMSIRVSEEELDKLKQAARLETYASYSEFVRRTALIEAEKVLQNNNDERRELSNGN</sequence>
<dbReference type="InterPro" id="IPR010985">
    <property type="entry name" value="Ribbon_hlx_hlx"/>
</dbReference>
<dbReference type="RefSeq" id="WP_144100410.1">
    <property type="nucleotide sequence ID" value="NZ_CABHNM010000031.1"/>
</dbReference>
<reference evidence="3 4" key="1">
    <citation type="submission" date="2019-07" db="EMBL/GenBank/DDBJ databases">
        <authorList>
            <person name="Hibberd C M."/>
            <person name="Gehrig L. J."/>
            <person name="Chang H.-W."/>
            <person name="Venkatesh S."/>
        </authorList>
    </citation>
    <scope>NUCLEOTIDE SEQUENCE [LARGE SCALE GENOMIC DNA]</scope>
    <source>
        <strain evidence="3">Dorea_longicatena_SSTS_Bg7063</strain>
    </source>
</reference>
<dbReference type="EMBL" id="CABHNM010000031">
    <property type="protein sequence ID" value="VUX03462.1"/>
    <property type="molecule type" value="Genomic_DNA"/>
</dbReference>
<evidence type="ECO:0000256" key="2">
    <source>
        <dbReference type="ARBA" id="ARBA00049988"/>
    </source>
</evidence>
<evidence type="ECO:0008006" key="5">
    <source>
        <dbReference type="Google" id="ProtNLM"/>
    </source>
</evidence>
<dbReference type="Gene3D" id="1.20.5.780">
    <property type="entry name" value="Single helix bin"/>
    <property type="match status" value="1"/>
</dbReference>
<keyword evidence="1" id="KW-1277">Toxin-antitoxin system</keyword>
<name>A0A564T8R8_9FIRM</name>
<protein>
    <recommendedName>
        <fullName evidence="5">DUF1778 domain-containing protein</fullName>
    </recommendedName>
</protein>
<dbReference type="AlphaFoldDB" id="A0A564T8R8"/>
<dbReference type="SUPFAM" id="SSF47598">
    <property type="entry name" value="Ribbon-helix-helix"/>
    <property type="match status" value="1"/>
</dbReference>
<dbReference type="InterPro" id="IPR014795">
    <property type="entry name" value="TacA_1-like"/>
</dbReference>
<proteinExistence type="inferred from homology"/>